<dbReference type="EMBL" id="AP022590">
    <property type="protein sequence ID" value="BBY39033.1"/>
    <property type="molecule type" value="Genomic_DNA"/>
</dbReference>
<keyword evidence="1" id="KW-1133">Transmembrane helix</keyword>
<keyword evidence="1" id="KW-0812">Transmembrane</keyword>
<reference evidence="2 3" key="1">
    <citation type="journal article" date="2019" name="Emerg. Microbes Infect.">
        <title>Comprehensive subspecies identification of 175 nontuberculous mycobacteria species based on 7547 genomic profiles.</title>
        <authorList>
            <person name="Matsumoto Y."/>
            <person name="Kinjo T."/>
            <person name="Motooka D."/>
            <person name="Nabeya D."/>
            <person name="Jung N."/>
            <person name="Uechi K."/>
            <person name="Horii T."/>
            <person name="Iida T."/>
            <person name="Fujita J."/>
            <person name="Nakamura S."/>
        </authorList>
    </citation>
    <scope>NUCLEOTIDE SEQUENCE [LARGE SCALE GENOMIC DNA]</scope>
    <source>
        <strain evidence="2 3">JCM 18113</strain>
    </source>
</reference>
<keyword evidence="1" id="KW-0472">Membrane</keyword>
<protein>
    <submittedName>
        <fullName evidence="2">Uncharacterized protein</fullName>
    </submittedName>
</protein>
<evidence type="ECO:0000256" key="1">
    <source>
        <dbReference type="SAM" id="Phobius"/>
    </source>
</evidence>
<evidence type="ECO:0000313" key="3">
    <source>
        <dbReference type="Proteomes" id="UP000465812"/>
    </source>
</evidence>
<evidence type="ECO:0000313" key="2">
    <source>
        <dbReference type="EMBL" id="BBY39033.1"/>
    </source>
</evidence>
<keyword evidence="3" id="KW-1185">Reference proteome</keyword>
<proteinExistence type="predicted"/>
<organism evidence="2 3">
    <name type="scientific">Mycobacterium mantenii</name>
    <dbReference type="NCBI Taxonomy" id="560555"/>
    <lineage>
        <taxon>Bacteria</taxon>
        <taxon>Bacillati</taxon>
        <taxon>Actinomycetota</taxon>
        <taxon>Actinomycetes</taxon>
        <taxon>Mycobacteriales</taxon>
        <taxon>Mycobacteriaceae</taxon>
        <taxon>Mycobacterium</taxon>
        <taxon>Mycobacterium avium complex (MAC)</taxon>
    </lineage>
</organism>
<feature type="transmembrane region" description="Helical" evidence="1">
    <location>
        <begin position="17"/>
        <end position="41"/>
    </location>
</feature>
<dbReference type="Proteomes" id="UP000465812">
    <property type="component" value="Chromosome"/>
</dbReference>
<name>A0ABN6A7A6_MYCNT</name>
<accession>A0ABN6A7A6</accession>
<gene>
    <name evidence="2" type="ORF">MMAN_31670</name>
</gene>
<sequence length="54" mass="5780">MLAVVTPAKKKREAPRIAIGVVILAGVIVVYVLSLFGVHFLQRSEGPLPPLDLS</sequence>